<dbReference type="InterPro" id="IPR000601">
    <property type="entry name" value="PKD_dom"/>
</dbReference>
<dbReference type="InterPro" id="IPR003961">
    <property type="entry name" value="FN3_dom"/>
</dbReference>
<evidence type="ECO:0000259" key="2">
    <source>
        <dbReference type="PROSITE" id="PS50093"/>
    </source>
</evidence>
<dbReference type="Pfam" id="PF18911">
    <property type="entry name" value="PKD_4"/>
    <property type="match status" value="1"/>
</dbReference>
<feature type="domain" description="PKD" evidence="2">
    <location>
        <begin position="2674"/>
        <end position="2743"/>
    </location>
</feature>
<dbReference type="InterPro" id="IPR013783">
    <property type="entry name" value="Ig-like_fold"/>
</dbReference>
<evidence type="ECO:0000313" key="4">
    <source>
        <dbReference type="EMBL" id="SIT32094.1"/>
    </source>
</evidence>
<dbReference type="KEGG" id="fln:FLA_0777"/>
<dbReference type="SUPFAM" id="SSF49299">
    <property type="entry name" value="PKD domain"/>
    <property type="match status" value="1"/>
</dbReference>
<dbReference type="Gene3D" id="2.60.40.10">
    <property type="entry name" value="Immunoglobulins"/>
    <property type="match status" value="1"/>
</dbReference>
<dbReference type="InterPro" id="IPR035986">
    <property type="entry name" value="PKD_dom_sf"/>
</dbReference>
<dbReference type="PROSITE" id="PS50093">
    <property type="entry name" value="PKD"/>
    <property type="match status" value="1"/>
</dbReference>
<dbReference type="InterPro" id="IPR011050">
    <property type="entry name" value="Pectin_lyase_fold/virulence"/>
</dbReference>
<protein>
    <submittedName>
        <fullName evidence="4">Gliding motility-associated C-terminal domain-containing protein</fullName>
    </submittedName>
</protein>
<dbReference type="STRING" id="477680.SAMN05421788_11123"/>
<dbReference type="InterPro" id="IPR035234">
    <property type="entry name" value="IgGFc-bd_N"/>
</dbReference>
<dbReference type="Gene3D" id="2.160.20.10">
    <property type="entry name" value="Single-stranded right-handed beta-helix, Pectin lyase-like"/>
    <property type="match status" value="1"/>
</dbReference>
<dbReference type="InterPro" id="IPR012334">
    <property type="entry name" value="Pectin_lyas_fold"/>
</dbReference>
<sequence>MQVRFVTAVRSLLLLLLLFAGMVKAVAQNCSGTPVAGTITASATTQCAGSDVTISLQGQSVNNGIALQWQSSTDNVTWKDINSATATTYTFTLSNTYPPTWYRVKVTCSNSGEVAYTNIARISYPVLHGWLTLPFTETFDGDWITICRPGVLPQPFGPFPWDNWPVLGNSSWRRDDGYSNGGWTSDFGAYLPGGSGSDHSARFHSTYASLNGYLDLFLNVSDASASASKKLSFDYINTDGLDKLVIWKSEDGGVTFTRFDSATTAATWTNKRFYFTSYAPQLVLRFMGIADTDGNSDLGIDNVHVEAVTACSGTPVAGSLLADKTEVCAAANVQLHLDGISGNTEGVVYQWESSIDNKATWAPIAGADATTYSTTQTIATYYRVTATCLFGSAATSNEVLVTVPGSVSGTFTIDKTKTTGGGNFASFNDAYNYIKCGIDGPVVFNVAAGSGVYNEQLIIDNVPGTSAVNTVTFHGNGNSILFSSNNSAERAVVKLRAASWFVFDSLLINAAPAIGAPESQMGIGVHLLKGASNNTFRKCTIITDTVKSNSFFYGVLMNGDDAFNWHTTMVANCNNNTFESDSIVGGWSNVYMASSMNGPNVGTRFTNCVFRDCYTRGVSIIGAASTYIEKNKFLCVSRQNAPVISFGIGYVYIENSSFGTYISKNVFTDPFGPTKVSGSDYSWFFGVFDGSDALSTSAGLVISNNVMYDISRCENVSGMLVNTPGAAILHNTIHINYTTPRVFGGLVGIQVNKQATGAVIRNNIITMVSNGLANSAAIKALGTTVNADNNILRITGNGPNFTGIIDNNYYSALVDWQKGSGGDAHSLDADPLYVDLDNGDLHPTEKLVNNSGATGTGVADDILGVTRSVTAPDAGAYEFTPVGCTSLNGLYTIDKNSPASDRNFTSFNAAKAALECGIDGPVVFDVKSGVYNEQLELNRVSGASAVNTVTFKGNGNTIQYSSTNTNERAVIKLKGASHIIIDSLVIDAAAKGSLVGRYGYGVQMIANADSNLITNCNILTDTTLHNNSPYFAGVVITPNDNGEAADGDTYCDGDSIIGNRISGGATSVLITGIVSNPVIKDNQVLNSTVMGIAVRCSLTAAVIEHNYLSRPYRKEPGYWGIQVVGTPLCSGVNVVRNTITDVFSSDIISGYCYAIFLSNVNNSNVNNNLLYNLHANGTAFQGITLDNSNIIITQHNTISIDGTEMYDGTSSYAFYFSGNDMGYVTNNLVSVTRIGPGRRSVMYFQQPTNGMFFEGNNYFISADAHNHMGTVGIYDDYTSLTSWQGYMHGEANTTTLPPFFKDITHGDLTPTSSLLDNTGKQRGVLVDIENRLRSTTTPDMGAIEFSEPACTAPPEAGKAVATPDAGICMGGVIALSVTGNSYGANQRYVWQKAASANGPWTAISDSLAEGRSAFSTELTSAHYFRCLVVCGGQVDSSDVVVVSMNAGMPAGVYTIDQTKVTSYPAGINFASFKEAVAAMACGIAGPVVFRVATGTYAEQVTIPKIGNASLINTVRFESASGTNTDVVLTYTASGDADNYVLKLDSASFISFHQISIVAGGADFARAVVLSGGASWDTITGCKIPLPVSAVSSYSVYFTRIAGVYAEGISGGHHVISYNQVTRGGVGVYVSGKDAAHAADEISITGNAIEQPFVAGIQVQYVLHNRIDSNQVHMSASANTTAYGINASYTDSVFHIAHNGVLLDHMPDNVTAYGIYVSQGVAAFNSESVIEGNFVKALDANAGSLYGLTVAYLTHCHVWNNVVHIATASVSGDASRALNHIGSRAYYYNNSIQNASSHAGSYTGYFYEDNVRGSVAKNNIFSHIGGGIALYIHQPDFVTSDYNTLYTSGSSLAMSTPFTAVTYTSLDAWRKASGNDWNSIVYKPAFADDRLMPDVNSADVWAIHGRGVQIAGNDHDYYGAARAVTLQEGVPDMGAYEFLPVAVPVALTAVPAAPQAGTSQVFYLGTDTVARIRWHAGSTVPSGVVMRRYSGVAPVNLAAGEKYMYFYTSAEVAGGGAVAADIEQFYVDSWQGFIDSQDAIKLGKTNASGTWQVNSSSFTDAITNVIQEKDITQLYRFTGLLNGSTSFPEVIAHTDTSNAGTEFWASYGHHQHFETDNAQDMQLMISSHAKEAHVTVTVPGTGWRRVYTVQPGNAIISEVLPKNGSYDARITEEGVFNRGVHIVSDVPVQVASMIGRNEDVNLNGAMEESGATLLLPTGTYGYEYKALVAKQFSNNHSWSWVNVIAAYDSTLVEVTPSHATKGGHQAGVTYTVLLRKGEVYQLMGQLYSATEGYDLSGTIIRSAKNASGKCYPVAVFSGSSATSAICESGTFSTSLPVDNLVQQNLPYRAWGKHYITAPAMTHHDATLPMVSVFRIMVKDVATKVAVNGVALTQLTDNLYYEFPSNQPDDIVADQPVTVAQYLLSTGGCPGTATDGANDAEMFYLTPAEHGVKKVVFFRHNIGFNGFGLDGSNSLSLVIPDEGLSSLTIDGSNGFYDVYPCNNKPGYSLVVKRWDLAGRDMSDRNATFTVESNYAFTGITYGLGVSESYGYNLGMLVDTATVISSVVPGNADTAITVCAGAETHLKTYISIKPASITWQLGAVAGAAPAGDITELSPAPKDSVVVNGVKYYQFVSVVWSSFADTGLLQVPVLITDEAIEGCGHSIVAHVPVYVAGKPFASFTVPENICIGEPVQFIANDTIASGTIQQWLWNFGNGNSAVAHAGSYTYNEAGVFDVRFTVTSGYGCKDDTVQVVTVTDCRASVFIPNAFTPNGDGKNDMLNVYGNSVQAIRMMIFNQWGQKIFETTNRDNGWDGTHKGVPQPSGVYMYVCTVKLMDGSEVVKKGAVNLVR</sequence>
<accession>A0A173MBC6</accession>
<evidence type="ECO:0000313" key="5">
    <source>
        <dbReference type="Proteomes" id="UP000186917"/>
    </source>
</evidence>
<keyword evidence="1" id="KW-0732">Signal</keyword>
<dbReference type="InterPro" id="IPR006626">
    <property type="entry name" value="PbH1"/>
</dbReference>
<feature type="chain" id="PRO_5030022696" evidence="1">
    <location>
        <begin position="28"/>
        <end position="2848"/>
    </location>
</feature>
<proteinExistence type="predicted"/>
<dbReference type="RefSeq" id="WP_144264151.1">
    <property type="nucleotide sequence ID" value="NZ_AP017422.1"/>
</dbReference>
<dbReference type="EMBL" id="FTOR01000011">
    <property type="protein sequence ID" value="SIT32094.1"/>
    <property type="molecule type" value="Genomic_DNA"/>
</dbReference>
<dbReference type="InterPro" id="IPR022409">
    <property type="entry name" value="PKD/Chitinase_dom"/>
</dbReference>
<gene>
    <name evidence="4" type="ORF">SAMN05421788_11123</name>
</gene>
<dbReference type="CDD" id="cd00146">
    <property type="entry name" value="PKD"/>
    <property type="match status" value="1"/>
</dbReference>
<dbReference type="Proteomes" id="UP000186917">
    <property type="component" value="Unassembled WGS sequence"/>
</dbReference>
<dbReference type="OrthoDB" id="9813840at2"/>
<evidence type="ECO:0000259" key="3">
    <source>
        <dbReference type="PROSITE" id="PS50853"/>
    </source>
</evidence>
<keyword evidence="5" id="KW-1185">Reference proteome</keyword>
<reference evidence="5" key="1">
    <citation type="submission" date="2017-01" db="EMBL/GenBank/DDBJ databases">
        <authorList>
            <person name="Varghese N."/>
            <person name="Submissions S."/>
        </authorList>
    </citation>
    <scope>NUCLEOTIDE SEQUENCE [LARGE SCALE GENOMIC DNA]</scope>
    <source>
        <strain evidence="5">DSM 21054</strain>
    </source>
</reference>
<feature type="signal peptide" evidence="1">
    <location>
        <begin position="1"/>
        <end position="27"/>
    </location>
</feature>
<dbReference type="InterPro" id="IPR026341">
    <property type="entry name" value="T9SS_type_B"/>
</dbReference>
<organism evidence="4 5">
    <name type="scientific">Filimonas lacunae</name>
    <dbReference type="NCBI Taxonomy" id="477680"/>
    <lineage>
        <taxon>Bacteria</taxon>
        <taxon>Pseudomonadati</taxon>
        <taxon>Bacteroidota</taxon>
        <taxon>Chitinophagia</taxon>
        <taxon>Chitinophagales</taxon>
        <taxon>Chitinophagaceae</taxon>
        <taxon>Filimonas</taxon>
    </lineage>
</organism>
<name>A0A173MBC6_9BACT</name>
<dbReference type="NCBIfam" id="TIGR04131">
    <property type="entry name" value="Bac_Flav_CTERM"/>
    <property type="match status" value="1"/>
</dbReference>
<dbReference type="SMART" id="SM00089">
    <property type="entry name" value="PKD"/>
    <property type="match status" value="1"/>
</dbReference>
<dbReference type="SUPFAM" id="SSF51126">
    <property type="entry name" value="Pectin lyase-like"/>
    <property type="match status" value="3"/>
</dbReference>
<feature type="domain" description="Fibronectin type-III" evidence="3">
    <location>
        <begin position="35"/>
        <end position="135"/>
    </location>
</feature>
<dbReference type="PROSITE" id="PS50853">
    <property type="entry name" value="FN3"/>
    <property type="match status" value="1"/>
</dbReference>
<dbReference type="SMART" id="SM00710">
    <property type="entry name" value="PbH1"/>
    <property type="match status" value="14"/>
</dbReference>
<dbReference type="Pfam" id="PF13585">
    <property type="entry name" value="CHU_C"/>
    <property type="match status" value="1"/>
</dbReference>
<dbReference type="Pfam" id="PF17517">
    <property type="entry name" value="IgGFc_binding"/>
    <property type="match status" value="1"/>
</dbReference>
<evidence type="ECO:0000256" key="1">
    <source>
        <dbReference type="SAM" id="SignalP"/>
    </source>
</evidence>